<feature type="compositionally biased region" description="Basic and acidic residues" evidence="1">
    <location>
        <begin position="54"/>
        <end position="67"/>
    </location>
</feature>
<evidence type="ECO:0000313" key="4">
    <source>
        <dbReference type="Proteomes" id="UP000807353"/>
    </source>
</evidence>
<accession>A0A9P5Y230</accession>
<dbReference type="InterPro" id="IPR015655">
    <property type="entry name" value="PP2C"/>
</dbReference>
<dbReference type="CDD" id="cd00143">
    <property type="entry name" value="PP2Cc"/>
    <property type="match status" value="1"/>
</dbReference>
<reference evidence="3" key="1">
    <citation type="submission" date="2020-11" db="EMBL/GenBank/DDBJ databases">
        <authorList>
            <consortium name="DOE Joint Genome Institute"/>
            <person name="Ahrendt S."/>
            <person name="Riley R."/>
            <person name="Andreopoulos W."/>
            <person name="Labutti K."/>
            <person name="Pangilinan J."/>
            <person name="Ruiz-Duenas F.J."/>
            <person name="Barrasa J.M."/>
            <person name="Sanchez-Garcia M."/>
            <person name="Camarero S."/>
            <person name="Miyauchi S."/>
            <person name="Serrano A."/>
            <person name="Linde D."/>
            <person name="Babiker R."/>
            <person name="Drula E."/>
            <person name="Ayuso-Fernandez I."/>
            <person name="Pacheco R."/>
            <person name="Padilla G."/>
            <person name="Ferreira P."/>
            <person name="Barriuso J."/>
            <person name="Kellner H."/>
            <person name="Castanera R."/>
            <person name="Alfaro M."/>
            <person name="Ramirez L."/>
            <person name="Pisabarro A.G."/>
            <person name="Kuo A."/>
            <person name="Tritt A."/>
            <person name="Lipzen A."/>
            <person name="He G."/>
            <person name="Yan M."/>
            <person name="Ng V."/>
            <person name="Cullen D."/>
            <person name="Martin F."/>
            <person name="Rosso M.-N."/>
            <person name="Henrissat B."/>
            <person name="Hibbett D."/>
            <person name="Martinez A.T."/>
            <person name="Grigoriev I.V."/>
        </authorList>
    </citation>
    <scope>NUCLEOTIDE SEQUENCE</scope>
    <source>
        <strain evidence="3">CBS 247.69</strain>
    </source>
</reference>
<dbReference type="PANTHER" id="PTHR13832:SF792">
    <property type="entry name" value="GM14286P"/>
    <property type="match status" value="1"/>
</dbReference>
<dbReference type="Pfam" id="PF00481">
    <property type="entry name" value="PP2C"/>
    <property type="match status" value="1"/>
</dbReference>
<name>A0A9P5Y230_9AGAR</name>
<feature type="domain" description="PPM-type phosphatase" evidence="2">
    <location>
        <begin position="1"/>
        <end position="400"/>
    </location>
</feature>
<dbReference type="PANTHER" id="PTHR13832">
    <property type="entry name" value="PROTEIN PHOSPHATASE 2C"/>
    <property type="match status" value="1"/>
</dbReference>
<organism evidence="3 4">
    <name type="scientific">Collybia nuda</name>
    <dbReference type="NCBI Taxonomy" id="64659"/>
    <lineage>
        <taxon>Eukaryota</taxon>
        <taxon>Fungi</taxon>
        <taxon>Dikarya</taxon>
        <taxon>Basidiomycota</taxon>
        <taxon>Agaricomycotina</taxon>
        <taxon>Agaricomycetes</taxon>
        <taxon>Agaricomycetidae</taxon>
        <taxon>Agaricales</taxon>
        <taxon>Tricholomatineae</taxon>
        <taxon>Clitocybaceae</taxon>
        <taxon>Collybia</taxon>
    </lineage>
</organism>
<dbReference type="GO" id="GO:0005739">
    <property type="term" value="C:mitochondrion"/>
    <property type="evidence" value="ECO:0007669"/>
    <property type="project" value="TreeGrafter"/>
</dbReference>
<dbReference type="EMBL" id="MU150292">
    <property type="protein sequence ID" value="KAF9460903.1"/>
    <property type="molecule type" value="Genomic_DNA"/>
</dbReference>
<dbReference type="AlphaFoldDB" id="A0A9P5Y230"/>
<dbReference type="GO" id="GO:0004741">
    <property type="term" value="F:[pyruvate dehydrogenase (acetyl-transferring)]-phosphatase activity"/>
    <property type="evidence" value="ECO:0007669"/>
    <property type="project" value="TreeGrafter"/>
</dbReference>
<dbReference type="SUPFAM" id="SSF81606">
    <property type="entry name" value="PP2C-like"/>
    <property type="match status" value="1"/>
</dbReference>
<dbReference type="InterPro" id="IPR001932">
    <property type="entry name" value="PPM-type_phosphatase-like_dom"/>
</dbReference>
<evidence type="ECO:0000256" key="1">
    <source>
        <dbReference type="SAM" id="MobiDB-lite"/>
    </source>
</evidence>
<dbReference type="Proteomes" id="UP000807353">
    <property type="component" value="Unassembled WGS sequence"/>
</dbReference>
<gene>
    <name evidence="3" type="ORF">BDZ94DRAFT_1168810</name>
</gene>
<keyword evidence="4" id="KW-1185">Reference proteome</keyword>
<proteinExistence type="predicted"/>
<sequence>MTLCGIFDGHNGPSTSSILSLSLPTAVLQALDHLFSSSTSLSEHDPSLSPSEQGQDHESLEHSEHSELGSPPTPTRPSDASIDRAIKSAFLAVDKSLITDSLHAALSHPTPRSAHTTRTLAPALSGSCALLSIFEPATRQLRVALTGDSRAVLGRRIVDPSTGKERYEVHVLSEDQNGYNPKEVERMSAAHPGETVSEKGRVMGWGMSRAFGDALTKWSLEDQERVRKECLGDRSYSNIKTPPYFSAEPEITTTQVREGDFLVMASDGLWESLTNAEAVGLVGVWLRENKVSRKRGASTSNSFMQGSNSGVGEREVVRPGAKPIERDDLPVELEAQDKTVRYRSWRAEKKFLNVDDNVAVHLARNALGGADRELTGALLALTPPRARRFRDDISVSVIFFD</sequence>
<dbReference type="OrthoDB" id="420076at2759"/>
<evidence type="ECO:0000259" key="2">
    <source>
        <dbReference type="PROSITE" id="PS51746"/>
    </source>
</evidence>
<comment type="caution">
    <text evidence="3">The sequence shown here is derived from an EMBL/GenBank/DDBJ whole genome shotgun (WGS) entry which is preliminary data.</text>
</comment>
<feature type="region of interest" description="Disordered" evidence="1">
    <location>
        <begin position="39"/>
        <end position="80"/>
    </location>
</feature>
<dbReference type="PROSITE" id="PS51746">
    <property type="entry name" value="PPM_2"/>
    <property type="match status" value="1"/>
</dbReference>
<protein>
    <submittedName>
        <fullName evidence="3">Phosphatase 2C-like domain-containing protein</fullName>
    </submittedName>
</protein>
<dbReference type="Gene3D" id="3.60.40.10">
    <property type="entry name" value="PPM-type phosphatase domain"/>
    <property type="match status" value="1"/>
</dbReference>
<dbReference type="SMART" id="SM00332">
    <property type="entry name" value="PP2Cc"/>
    <property type="match status" value="1"/>
</dbReference>
<evidence type="ECO:0000313" key="3">
    <source>
        <dbReference type="EMBL" id="KAF9460903.1"/>
    </source>
</evidence>
<dbReference type="InterPro" id="IPR036457">
    <property type="entry name" value="PPM-type-like_dom_sf"/>
</dbReference>